<evidence type="ECO:0000313" key="2">
    <source>
        <dbReference type="EMBL" id="NRF66226.1"/>
    </source>
</evidence>
<accession>A0ABX2EC88</accession>
<sequence>MATGSQRVWRAACPNCGAPVEFASAASASAVCSFCRSTLLRDGEALKRIGQSAELFDDHSPLQLGASGKHEGAAFTIVGRQQIGYEGGSWNEWHILFNDRSAWLSEDNGAYVIAVDAPLTGPVPEPGELFPGQRRVVSGAIWDVASVQQAKVLAAEGELPLPPRLDGGEFAVADLRNQQDEVGTLDWRDAQRPSWSVGRSVRLVDLALTGLRGESEKTLRSQAMNCPNCGASLEPKLDSTKSIVCGQCDAVVDISKGPGADLTHYQQQAAGTPPLIPLGRSGKLALGAKGTPAIDWQVVGYVERIEVDVEAGEDQPTWREYLLYNRSEGFAFLVDAEDGWSYARPITGVPKIKDQRVDYQGKTYQQLYSYSGAVTHVLGEFYWRLARGEKTRNTDFAAGELRLNREQTGKEVTWSAGAALDSDAVATAFGLGTSEALAMRRDAKAFGGGTGRGGVKTWLIVLVVAVVLISIVSSCGDSDDCQPLRQSFGEASAEYQQCLRSQRSGSAFRTGGGAFGGFSSGGGHK</sequence>
<gene>
    <name evidence="2" type="ORF">HLB44_04450</name>
</gene>
<dbReference type="EMBL" id="JABRWJ010000001">
    <property type="protein sequence ID" value="NRF66226.1"/>
    <property type="molecule type" value="Genomic_DNA"/>
</dbReference>
<evidence type="ECO:0000313" key="3">
    <source>
        <dbReference type="Proteomes" id="UP000737171"/>
    </source>
</evidence>
<keyword evidence="3" id="KW-1185">Reference proteome</keyword>
<comment type="caution">
    <text evidence="2">The sequence shown here is derived from an EMBL/GenBank/DDBJ whole genome shotgun (WGS) entry which is preliminary data.</text>
</comment>
<feature type="domain" description="DUF4178" evidence="1">
    <location>
        <begin position="295"/>
        <end position="420"/>
    </location>
</feature>
<feature type="domain" description="DUF4178" evidence="1">
    <location>
        <begin position="63"/>
        <end position="202"/>
    </location>
</feature>
<evidence type="ECO:0000259" key="1">
    <source>
        <dbReference type="Pfam" id="PF13785"/>
    </source>
</evidence>
<dbReference type="Proteomes" id="UP000737171">
    <property type="component" value="Unassembled WGS sequence"/>
</dbReference>
<dbReference type="Pfam" id="PF13785">
    <property type="entry name" value="DUF4178"/>
    <property type="match status" value="2"/>
</dbReference>
<proteinExistence type="predicted"/>
<reference evidence="2 3" key="1">
    <citation type="submission" date="2020-05" db="EMBL/GenBank/DDBJ databases">
        <title>Aquincola sp. isolate from soil.</title>
        <authorList>
            <person name="Han J."/>
            <person name="Kim D.-U."/>
        </authorList>
    </citation>
    <scope>NUCLEOTIDE SEQUENCE [LARGE SCALE GENOMIC DNA]</scope>
    <source>
        <strain evidence="2 3">S2</strain>
    </source>
</reference>
<name>A0ABX2EC88_9BURK</name>
<organism evidence="2 3">
    <name type="scientific">Pseudaquabacterium terrae</name>
    <dbReference type="NCBI Taxonomy" id="2732868"/>
    <lineage>
        <taxon>Bacteria</taxon>
        <taxon>Pseudomonadati</taxon>
        <taxon>Pseudomonadota</taxon>
        <taxon>Betaproteobacteria</taxon>
        <taxon>Burkholderiales</taxon>
        <taxon>Sphaerotilaceae</taxon>
        <taxon>Pseudaquabacterium</taxon>
    </lineage>
</organism>
<dbReference type="RefSeq" id="WP_173120965.1">
    <property type="nucleotide sequence ID" value="NZ_JABRWJ010000001.1"/>
</dbReference>
<dbReference type="InterPro" id="IPR025235">
    <property type="entry name" value="DUF4178"/>
</dbReference>
<protein>
    <submittedName>
        <fullName evidence="2">DUF4178 domain-containing protein</fullName>
    </submittedName>
</protein>